<sequence>MSSVSPLYLDYIITSSRRWQYVKLLNLLYYQ</sequence>
<proteinExistence type="predicted"/>
<protein>
    <submittedName>
        <fullName evidence="1">Uncharacterized protein</fullName>
    </submittedName>
</protein>
<organism evidence="1">
    <name type="scientific">Myoviridae sp. cteo515</name>
    <dbReference type="NCBI Taxonomy" id="2823550"/>
    <lineage>
        <taxon>Viruses</taxon>
        <taxon>Duplodnaviria</taxon>
        <taxon>Heunggongvirae</taxon>
        <taxon>Uroviricota</taxon>
        <taxon>Caudoviricetes</taxon>
    </lineage>
</organism>
<evidence type="ECO:0000313" key="1">
    <source>
        <dbReference type="EMBL" id="DAD67272.1"/>
    </source>
</evidence>
<name>A0A8S5LBG1_9CAUD</name>
<accession>A0A8S5LBG1</accession>
<dbReference type="EMBL" id="BK014673">
    <property type="protein sequence ID" value="DAD67272.1"/>
    <property type="molecule type" value="Genomic_DNA"/>
</dbReference>
<reference evidence="1" key="1">
    <citation type="journal article" date="2021" name="Proc. Natl. Acad. Sci. U.S.A.">
        <title>A Catalog of Tens of Thousands of Viruses from Human Metagenomes Reveals Hidden Associations with Chronic Diseases.</title>
        <authorList>
            <person name="Tisza M.J."/>
            <person name="Buck C.B."/>
        </authorList>
    </citation>
    <scope>NUCLEOTIDE SEQUENCE</scope>
    <source>
        <strain evidence="1">Cteo515</strain>
    </source>
</reference>